<evidence type="ECO:0008006" key="4">
    <source>
        <dbReference type="Google" id="ProtNLM"/>
    </source>
</evidence>
<dbReference type="EMBL" id="FQWZ01000002">
    <property type="protein sequence ID" value="SHG62198.1"/>
    <property type="molecule type" value="Genomic_DNA"/>
</dbReference>
<keyword evidence="1" id="KW-0732">Signal</keyword>
<sequence>MARRSVVVSLAALLVAVPLPAFAARTVINELQAGQIIDGQLDETDASSLLGVPYDVYHLVGTPPDMVLTVAADSADVDLSVSVKFVNAGWTAGDLLSLGEIGGGNGASGGIELVGPADLLIEVRSANGKKFGAYSLRVEAVDRTDFYRVRAARQALSGDAGDIATIKRPKNMPEPAVVVDAPAAVAYPPFPALAPVPGFPQFEQARALYNELTAPDWKPAIQTVGLGTVIDATGIPVSRINGLAFCEGRKGPVEVRYLPVAGTQRQLTSFRAREADCGGGASGSVDGLYTFSDGSTLIGKVWLRRNDLRVRAIGPVVVWTRDGLIAGTAAADMTVTPLAVWNPASGIVLAALDGGTTASKTAIPGRLIYPGLGAIDGQVQAGRFLPPSEAHFVAEDGTYQTSGLIVESKGAPQDAVRRNPIDGVAADAITWLLTGLTRIETTTTTVLGPAGAYLYHGTLEAGALPAEARPEPATLARHALSAADCTIRPNLPIGWLPWGPNCATTPDRLDAWSIDGRYRLRYVADLPVRLQEIAADRPGHVTSEWRAAEFSADRIPTVVGSGELWRNDQLVYRGVFEGLLPNGEGECSGEMPDTTEPCTFLSGERIDAIHLARMEQKKLDDGRSAATAARIKAEADEKARLQRIAQQEAQRQAEAKAAAQRAAAQRAAELEAQRRAQQQAEAENGFQWGKLAAIATGAVLGGAGSLDSGTQAQLLMGAVQDSMGGVDGMSSTSAAIGSAGGGSGIGSALSPSAAGGGGGGFATRSNTLIGSTACAGYSNDNYKEFFASNSDGPDVQLHTMCAAAFNYYAMYLNAIKQGYSEAQCNQTYGAFQQAASVATNFYESTRTR</sequence>
<dbReference type="Proteomes" id="UP000199758">
    <property type="component" value="Unassembled WGS sequence"/>
</dbReference>
<keyword evidence="3" id="KW-1185">Reference proteome</keyword>
<dbReference type="RefSeq" id="WP_072894374.1">
    <property type="nucleotide sequence ID" value="NZ_FQWZ01000002.1"/>
</dbReference>
<dbReference type="AlphaFoldDB" id="A0A1M5LB11"/>
<feature type="chain" id="PRO_5009911980" description="Cadherin-like beta sandwich domain-containing protein" evidence="1">
    <location>
        <begin position="24"/>
        <end position="848"/>
    </location>
</feature>
<evidence type="ECO:0000313" key="3">
    <source>
        <dbReference type="Proteomes" id="UP000199758"/>
    </source>
</evidence>
<reference evidence="2 3" key="1">
    <citation type="submission" date="2016-11" db="EMBL/GenBank/DDBJ databases">
        <authorList>
            <person name="Jaros S."/>
            <person name="Januszkiewicz K."/>
            <person name="Wedrychowicz H."/>
        </authorList>
    </citation>
    <scope>NUCLEOTIDE SEQUENCE [LARGE SCALE GENOMIC DNA]</scope>
    <source>
        <strain evidence="2 3">CGMCC 1.7049</strain>
    </source>
</reference>
<organism evidence="2 3">
    <name type="scientific">Hydrocarboniphaga daqingensis</name>
    <dbReference type="NCBI Taxonomy" id="490188"/>
    <lineage>
        <taxon>Bacteria</taxon>
        <taxon>Pseudomonadati</taxon>
        <taxon>Pseudomonadota</taxon>
        <taxon>Gammaproteobacteria</taxon>
        <taxon>Nevskiales</taxon>
        <taxon>Nevskiaceae</taxon>
        <taxon>Hydrocarboniphaga</taxon>
    </lineage>
</organism>
<proteinExistence type="predicted"/>
<gene>
    <name evidence="2" type="ORF">SAMN04488068_0802</name>
</gene>
<name>A0A1M5LB11_9GAMM</name>
<protein>
    <recommendedName>
        <fullName evidence="4">Cadherin-like beta sandwich domain-containing protein</fullName>
    </recommendedName>
</protein>
<evidence type="ECO:0000256" key="1">
    <source>
        <dbReference type="SAM" id="SignalP"/>
    </source>
</evidence>
<evidence type="ECO:0000313" key="2">
    <source>
        <dbReference type="EMBL" id="SHG62198.1"/>
    </source>
</evidence>
<feature type="signal peptide" evidence="1">
    <location>
        <begin position="1"/>
        <end position="23"/>
    </location>
</feature>
<accession>A0A1M5LB11</accession>
<dbReference type="STRING" id="490188.SAMN04488068_0802"/>